<protein>
    <recommendedName>
        <fullName evidence="3">DUF8176 domain-containing protein</fullName>
    </recommendedName>
</protein>
<name>A0ABS9DN78_9ACTN</name>
<keyword evidence="2" id="KW-0812">Transmembrane</keyword>
<proteinExistence type="predicted"/>
<feature type="region of interest" description="Disordered" evidence="1">
    <location>
        <begin position="58"/>
        <end position="77"/>
    </location>
</feature>
<evidence type="ECO:0000256" key="2">
    <source>
        <dbReference type="SAM" id="Phobius"/>
    </source>
</evidence>
<feature type="region of interest" description="Disordered" evidence="1">
    <location>
        <begin position="1"/>
        <end position="28"/>
    </location>
</feature>
<evidence type="ECO:0000259" key="3">
    <source>
        <dbReference type="Pfam" id="PF26527"/>
    </source>
</evidence>
<accession>A0ABS9DN78</accession>
<feature type="transmembrane region" description="Helical" evidence="2">
    <location>
        <begin position="137"/>
        <end position="159"/>
    </location>
</feature>
<evidence type="ECO:0000313" key="4">
    <source>
        <dbReference type="EMBL" id="MCF3940658.1"/>
    </source>
</evidence>
<keyword evidence="2" id="KW-1133">Transmembrane helix</keyword>
<sequence>MTDNRWAWITPDHSDAADRTEATDTSVTDTSAQKLHINSGAGAEALDLWNPHHAAIPAPTAHTPAPSSAPVEDAASHDVLTDAVPEQFPATTALPNGDLSQAWTGADAPTEPESDALTALLADGRRRSVRRRTMRRAAIVAGVVAVTATVVGVVAAAVWPTEPTPSAGRTPVSAWCPVGVDGDVTTVDTGGAADSPQSAVAAFVSALLDQRSPAAARAVMATSAPAPTLGELRTWIAGLPAAQVQWCAQITATESPARLRVTVTGRVGDDGDPQPMSTDTFYVSAPTPTTWVVDAIVAEEGTQP</sequence>
<dbReference type="Proteomes" id="UP001108089">
    <property type="component" value="Unassembled WGS sequence"/>
</dbReference>
<dbReference type="Pfam" id="PF26527">
    <property type="entry name" value="DUF8176"/>
    <property type="match status" value="1"/>
</dbReference>
<evidence type="ECO:0000256" key="1">
    <source>
        <dbReference type="SAM" id="MobiDB-lite"/>
    </source>
</evidence>
<organism evidence="4 5">
    <name type="scientific">Gordonia tangerina</name>
    <dbReference type="NCBI Taxonomy" id="2911060"/>
    <lineage>
        <taxon>Bacteria</taxon>
        <taxon>Bacillati</taxon>
        <taxon>Actinomycetota</taxon>
        <taxon>Actinomycetes</taxon>
        <taxon>Mycobacteriales</taxon>
        <taxon>Gordoniaceae</taxon>
        <taxon>Gordonia</taxon>
    </lineage>
</organism>
<dbReference type="EMBL" id="JAKGCU010000024">
    <property type="protein sequence ID" value="MCF3940658.1"/>
    <property type="molecule type" value="Genomic_DNA"/>
</dbReference>
<keyword evidence="2" id="KW-0472">Membrane</keyword>
<feature type="compositionally biased region" description="Basic and acidic residues" evidence="1">
    <location>
        <begin position="12"/>
        <end position="22"/>
    </location>
</feature>
<dbReference type="RefSeq" id="WP_235725403.1">
    <property type="nucleotide sequence ID" value="NZ_JAKGCU010000024.1"/>
</dbReference>
<feature type="compositionally biased region" description="Low complexity" evidence="1">
    <location>
        <begin position="58"/>
        <end position="70"/>
    </location>
</feature>
<feature type="domain" description="DUF8176" evidence="3">
    <location>
        <begin position="174"/>
        <end position="282"/>
    </location>
</feature>
<keyword evidence="5" id="KW-1185">Reference proteome</keyword>
<dbReference type="InterPro" id="IPR058489">
    <property type="entry name" value="DUF8176"/>
</dbReference>
<evidence type="ECO:0000313" key="5">
    <source>
        <dbReference type="Proteomes" id="UP001108089"/>
    </source>
</evidence>
<gene>
    <name evidence="4" type="ORF">L1892_20005</name>
</gene>
<reference evidence="4" key="1">
    <citation type="submission" date="2022-01" db="EMBL/GenBank/DDBJ databases">
        <title>Gordonia xiamenensis sp. nov., isolated from surface seawater in Xiamen.</title>
        <authorList>
            <person name="He Y.F."/>
        </authorList>
    </citation>
    <scope>NUCLEOTIDE SEQUENCE</scope>
    <source>
        <strain evidence="4">GW1C4-4</strain>
    </source>
</reference>
<comment type="caution">
    <text evidence="4">The sequence shown here is derived from an EMBL/GenBank/DDBJ whole genome shotgun (WGS) entry which is preliminary data.</text>
</comment>